<evidence type="ECO:0000256" key="1">
    <source>
        <dbReference type="ARBA" id="ARBA00012513"/>
    </source>
</evidence>
<evidence type="ECO:0000256" key="7">
    <source>
        <dbReference type="ARBA" id="ARBA00047899"/>
    </source>
</evidence>
<dbReference type="Gene3D" id="3.30.200.20">
    <property type="entry name" value="Phosphorylase Kinase, domain 1"/>
    <property type="match status" value="1"/>
</dbReference>
<name>A0A9N9QCV9_9HELO</name>
<evidence type="ECO:0000313" key="14">
    <source>
        <dbReference type="Proteomes" id="UP000701801"/>
    </source>
</evidence>
<feature type="compositionally biased region" description="Basic and acidic residues" evidence="10">
    <location>
        <begin position="23"/>
        <end position="34"/>
    </location>
</feature>
<dbReference type="PANTHER" id="PTHR24356">
    <property type="entry name" value="SERINE/THREONINE-PROTEIN KINASE"/>
    <property type="match status" value="1"/>
</dbReference>
<dbReference type="PANTHER" id="PTHR24356:SF400">
    <property type="entry name" value="SERINE_THREONINE-PROTEIN KINASE CBK1"/>
    <property type="match status" value="1"/>
</dbReference>
<keyword evidence="4 9" id="KW-0547">Nucleotide-binding</keyword>
<feature type="compositionally biased region" description="Low complexity" evidence="10">
    <location>
        <begin position="148"/>
        <end position="173"/>
    </location>
</feature>
<keyword evidence="3" id="KW-0808">Transferase</keyword>
<feature type="region of interest" description="Disordered" evidence="10">
    <location>
        <begin position="82"/>
        <end position="101"/>
    </location>
</feature>
<dbReference type="SMART" id="SM00220">
    <property type="entry name" value="S_TKc"/>
    <property type="match status" value="1"/>
</dbReference>
<dbReference type="SMART" id="SM00133">
    <property type="entry name" value="S_TK_X"/>
    <property type="match status" value="1"/>
</dbReference>
<dbReference type="Pfam" id="PF00069">
    <property type="entry name" value="Pkinase"/>
    <property type="match status" value="2"/>
</dbReference>
<evidence type="ECO:0000256" key="5">
    <source>
        <dbReference type="ARBA" id="ARBA00022777"/>
    </source>
</evidence>
<sequence>MKRARANAIADDKARPQGLNLDCDGHKDGMDIDPLRINPTYNAQLTPPPSPEQDMRPSKFRRHGSKILSVLRSMANSASHVSIAENHTEEEVDCKSISSGTPVGQSLALGKKISMAFSKSQFEPTVVHRAQYSRPIILSQEKENSEKGSLQNSPDSSPSTSAGSNGKSSSPGGCQSTPKTSLDSKFSKGAPTSSQHSSENKRVVSKQVTTEGGSNEKVLSSIAETEVTEDPPVQCPTIVTVEKASAAKVFLECHYNELTSSALSGRSLRRRQLEYHLYDDEVSSEIQKNLTRRALHQMESDHLRETRVMKARGIKALQGEDVFSSKYEVVKILGKGSFGVVRLVREKSDQDLPSGSTQRKEIFAMKVIRKSDMLRNSQEGHLRAERDFLVAAEGSRWIVPLIASFQDLQNLYLVMDYMPGGDFLGLLIRDNILSEPVTRWYVAEMILCIEEAHALRWIHRDIKPDNFLISASGHLKISDFGLAFDGHWSHDQSYFNNHRYSLLTKLGIEVEGDSIDKKEGRSIAAAMKMAHVIMGGKERHERNSSNYSETEGILNWRNRNGNRTLARSVVGTSQYMAPEVVRGELYDARCDWWSVAVIIYECLYGHTPFLAEEGGRQQTKMNILNHKNTFAFPNKPIVSKRCQDLIRSIIQEKDHRVCSKRYKHNDQSPSSNNRDYAGRYVYANDAEDIKSHKWFRDIQWDRLHTMVPPFVPNIKSLDDTHYFDEEEPISDFSESIQGPQPTSEEANEALKQFNREIQILALSFIERPHDSARLRKVEKEIDNFVMSDEQKEYLKAFVKHYGRKEKKRPRDRLLRDRDTAPTVLELRKRGAFLGYTYRRFRGGRQQGGRAVSHGVPGSSAGKKVWYRARLSIH</sequence>
<dbReference type="PROSITE" id="PS51285">
    <property type="entry name" value="AGC_KINASE_CTER"/>
    <property type="match status" value="1"/>
</dbReference>
<keyword evidence="6 9" id="KW-0067">ATP-binding</keyword>
<proteinExistence type="predicted"/>
<dbReference type="GO" id="GO:0005524">
    <property type="term" value="F:ATP binding"/>
    <property type="evidence" value="ECO:0007669"/>
    <property type="project" value="UniProtKB-UniRule"/>
</dbReference>
<feature type="compositionally biased region" description="Polar residues" evidence="10">
    <location>
        <begin position="174"/>
        <end position="197"/>
    </location>
</feature>
<dbReference type="EC" id="2.7.11.1" evidence="1"/>
<dbReference type="Proteomes" id="UP000701801">
    <property type="component" value="Unassembled WGS sequence"/>
</dbReference>
<dbReference type="PROSITE" id="PS00107">
    <property type="entry name" value="PROTEIN_KINASE_ATP"/>
    <property type="match status" value="1"/>
</dbReference>
<dbReference type="FunFam" id="1.10.510.10:FF:000997">
    <property type="entry name" value="Kinase, AGC NDR"/>
    <property type="match status" value="1"/>
</dbReference>
<dbReference type="InterPro" id="IPR011009">
    <property type="entry name" value="Kinase-like_dom_sf"/>
</dbReference>
<dbReference type="InterPro" id="IPR000961">
    <property type="entry name" value="AGC-kinase_C"/>
</dbReference>
<feature type="domain" description="Protein kinase" evidence="11">
    <location>
        <begin position="327"/>
        <end position="695"/>
    </location>
</feature>
<comment type="catalytic activity">
    <reaction evidence="8">
        <text>L-seryl-[protein] + ATP = O-phospho-L-seryl-[protein] + ADP + H(+)</text>
        <dbReference type="Rhea" id="RHEA:17989"/>
        <dbReference type="Rhea" id="RHEA-COMP:9863"/>
        <dbReference type="Rhea" id="RHEA-COMP:11604"/>
        <dbReference type="ChEBI" id="CHEBI:15378"/>
        <dbReference type="ChEBI" id="CHEBI:29999"/>
        <dbReference type="ChEBI" id="CHEBI:30616"/>
        <dbReference type="ChEBI" id="CHEBI:83421"/>
        <dbReference type="ChEBI" id="CHEBI:456216"/>
        <dbReference type="EC" id="2.7.11.1"/>
    </reaction>
</comment>
<dbReference type="EMBL" id="CAJVRM010000695">
    <property type="protein sequence ID" value="CAG8982922.1"/>
    <property type="molecule type" value="Genomic_DNA"/>
</dbReference>
<feature type="domain" description="AGC-kinase C-terminal" evidence="12">
    <location>
        <begin position="696"/>
        <end position="774"/>
    </location>
</feature>
<gene>
    <name evidence="13" type="ORF">HYALB_00002940</name>
</gene>
<dbReference type="SUPFAM" id="SSF56112">
    <property type="entry name" value="Protein kinase-like (PK-like)"/>
    <property type="match status" value="1"/>
</dbReference>
<dbReference type="PROSITE" id="PS50011">
    <property type="entry name" value="PROTEIN_KINASE_DOM"/>
    <property type="match status" value="1"/>
</dbReference>
<evidence type="ECO:0000256" key="9">
    <source>
        <dbReference type="PROSITE-ProRule" id="PRU10141"/>
    </source>
</evidence>
<evidence type="ECO:0000256" key="2">
    <source>
        <dbReference type="ARBA" id="ARBA00022527"/>
    </source>
</evidence>
<feature type="region of interest" description="Disordered" evidence="10">
    <location>
        <begin position="1"/>
        <end position="59"/>
    </location>
</feature>
<dbReference type="GO" id="GO:0035556">
    <property type="term" value="P:intracellular signal transduction"/>
    <property type="evidence" value="ECO:0007669"/>
    <property type="project" value="TreeGrafter"/>
</dbReference>
<dbReference type="OrthoDB" id="3638488at2759"/>
<evidence type="ECO:0000259" key="11">
    <source>
        <dbReference type="PROSITE" id="PS50011"/>
    </source>
</evidence>
<dbReference type="AlphaFoldDB" id="A0A9N9QCV9"/>
<evidence type="ECO:0000259" key="12">
    <source>
        <dbReference type="PROSITE" id="PS51285"/>
    </source>
</evidence>
<feature type="region of interest" description="Disordered" evidence="10">
    <location>
        <begin position="141"/>
        <end position="215"/>
    </location>
</feature>
<comment type="catalytic activity">
    <reaction evidence="7">
        <text>L-threonyl-[protein] + ATP = O-phospho-L-threonyl-[protein] + ADP + H(+)</text>
        <dbReference type="Rhea" id="RHEA:46608"/>
        <dbReference type="Rhea" id="RHEA-COMP:11060"/>
        <dbReference type="Rhea" id="RHEA-COMP:11605"/>
        <dbReference type="ChEBI" id="CHEBI:15378"/>
        <dbReference type="ChEBI" id="CHEBI:30013"/>
        <dbReference type="ChEBI" id="CHEBI:30616"/>
        <dbReference type="ChEBI" id="CHEBI:61977"/>
        <dbReference type="ChEBI" id="CHEBI:456216"/>
        <dbReference type="EC" id="2.7.11.1"/>
    </reaction>
</comment>
<reference evidence="13" key="1">
    <citation type="submission" date="2021-07" db="EMBL/GenBank/DDBJ databases">
        <authorList>
            <person name="Durling M."/>
        </authorList>
    </citation>
    <scope>NUCLEOTIDE SEQUENCE</scope>
</reference>
<keyword evidence="2" id="KW-0723">Serine/threonine-protein kinase</keyword>
<evidence type="ECO:0000256" key="6">
    <source>
        <dbReference type="ARBA" id="ARBA00022840"/>
    </source>
</evidence>
<organism evidence="13 14">
    <name type="scientific">Hymenoscyphus albidus</name>
    <dbReference type="NCBI Taxonomy" id="595503"/>
    <lineage>
        <taxon>Eukaryota</taxon>
        <taxon>Fungi</taxon>
        <taxon>Dikarya</taxon>
        <taxon>Ascomycota</taxon>
        <taxon>Pezizomycotina</taxon>
        <taxon>Leotiomycetes</taxon>
        <taxon>Helotiales</taxon>
        <taxon>Helotiaceae</taxon>
        <taxon>Hymenoscyphus</taxon>
    </lineage>
</organism>
<accession>A0A9N9QCV9</accession>
<evidence type="ECO:0000256" key="10">
    <source>
        <dbReference type="SAM" id="MobiDB-lite"/>
    </source>
</evidence>
<comment type="caution">
    <text evidence="13">The sequence shown here is derived from an EMBL/GenBank/DDBJ whole genome shotgun (WGS) entry which is preliminary data.</text>
</comment>
<keyword evidence="5" id="KW-0418">Kinase</keyword>
<evidence type="ECO:0000256" key="3">
    <source>
        <dbReference type="ARBA" id="ARBA00022679"/>
    </source>
</evidence>
<evidence type="ECO:0000256" key="8">
    <source>
        <dbReference type="ARBA" id="ARBA00048679"/>
    </source>
</evidence>
<dbReference type="InterPro" id="IPR000719">
    <property type="entry name" value="Prot_kinase_dom"/>
</dbReference>
<feature type="binding site" evidence="9">
    <location>
        <position position="366"/>
    </location>
    <ligand>
        <name>ATP</name>
        <dbReference type="ChEBI" id="CHEBI:30616"/>
    </ligand>
</feature>
<evidence type="ECO:0000256" key="4">
    <source>
        <dbReference type="ARBA" id="ARBA00022741"/>
    </source>
</evidence>
<dbReference type="GO" id="GO:0004674">
    <property type="term" value="F:protein serine/threonine kinase activity"/>
    <property type="evidence" value="ECO:0007669"/>
    <property type="project" value="UniProtKB-KW"/>
</dbReference>
<protein>
    <recommendedName>
        <fullName evidence="1">non-specific serine/threonine protein kinase</fullName>
        <ecNumber evidence="1">2.7.11.1</ecNumber>
    </recommendedName>
</protein>
<keyword evidence="14" id="KW-1185">Reference proteome</keyword>
<dbReference type="Gene3D" id="1.10.510.10">
    <property type="entry name" value="Transferase(Phosphotransferase) domain 1"/>
    <property type="match status" value="1"/>
</dbReference>
<dbReference type="InterPro" id="IPR050236">
    <property type="entry name" value="Ser_Thr_kinase_AGC"/>
</dbReference>
<dbReference type="InterPro" id="IPR017441">
    <property type="entry name" value="Protein_kinase_ATP_BS"/>
</dbReference>
<evidence type="ECO:0000313" key="13">
    <source>
        <dbReference type="EMBL" id="CAG8982922.1"/>
    </source>
</evidence>